<feature type="domain" description="2EXR" evidence="3">
    <location>
        <begin position="268"/>
        <end position="347"/>
    </location>
</feature>
<feature type="coiled-coil region" evidence="1">
    <location>
        <begin position="109"/>
        <end position="136"/>
    </location>
</feature>
<feature type="region of interest" description="Disordered" evidence="2">
    <location>
        <begin position="52"/>
        <end position="104"/>
    </location>
</feature>
<keyword evidence="1" id="KW-0175">Coiled coil</keyword>
<evidence type="ECO:0000313" key="5">
    <source>
        <dbReference type="Proteomes" id="UP000070700"/>
    </source>
</evidence>
<dbReference type="Proteomes" id="UP000070700">
    <property type="component" value="Unassembled WGS sequence"/>
</dbReference>
<evidence type="ECO:0000259" key="3">
    <source>
        <dbReference type="Pfam" id="PF20150"/>
    </source>
</evidence>
<dbReference type="OrthoDB" id="4812806at2759"/>
<dbReference type="KEGG" id="psco:LY89DRAFT_782295"/>
<dbReference type="InterPro" id="IPR045518">
    <property type="entry name" value="2EXR"/>
</dbReference>
<organism evidence="4 5">
    <name type="scientific">Mollisia scopiformis</name>
    <name type="common">Conifer needle endophyte fungus</name>
    <name type="synonym">Phialocephala scopiformis</name>
    <dbReference type="NCBI Taxonomy" id="149040"/>
    <lineage>
        <taxon>Eukaryota</taxon>
        <taxon>Fungi</taxon>
        <taxon>Dikarya</taxon>
        <taxon>Ascomycota</taxon>
        <taxon>Pezizomycotina</taxon>
        <taxon>Leotiomycetes</taxon>
        <taxon>Helotiales</taxon>
        <taxon>Mollisiaceae</taxon>
        <taxon>Mollisia</taxon>
    </lineage>
</organism>
<dbReference type="PANTHER" id="PTHR35910">
    <property type="entry name" value="2EXR DOMAIN-CONTAINING PROTEIN"/>
    <property type="match status" value="1"/>
</dbReference>
<keyword evidence="5" id="KW-1185">Reference proteome</keyword>
<dbReference type="GeneID" id="28832291"/>
<accession>A0A194XA95</accession>
<dbReference type="Pfam" id="PF20150">
    <property type="entry name" value="2EXR"/>
    <property type="match status" value="1"/>
</dbReference>
<evidence type="ECO:0000256" key="1">
    <source>
        <dbReference type="SAM" id="Coils"/>
    </source>
</evidence>
<dbReference type="RefSeq" id="XP_018071448.1">
    <property type="nucleotide sequence ID" value="XM_018222565.1"/>
</dbReference>
<dbReference type="AlphaFoldDB" id="A0A194XA95"/>
<name>A0A194XA95_MOLSC</name>
<dbReference type="EMBL" id="KQ947415">
    <property type="protein sequence ID" value="KUJ17093.1"/>
    <property type="molecule type" value="Genomic_DNA"/>
</dbReference>
<feature type="coiled-coil region" evidence="1">
    <location>
        <begin position="200"/>
        <end position="227"/>
    </location>
</feature>
<evidence type="ECO:0000256" key="2">
    <source>
        <dbReference type="SAM" id="MobiDB-lite"/>
    </source>
</evidence>
<gene>
    <name evidence="4" type="ORF">LY89DRAFT_782295</name>
</gene>
<reference evidence="4 5" key="1">
    <citation type="submission" date="2015-10" db="EMBL/GenBank/DDBJ databases">
        <title>Full genome of DAOMC 229536 Phialocephala scopiformis, a fungal endophyte of spruce producing the potent anti-insectan compound rugulosin.</title>
        <authorList>
            <consortium name="DOE Joint Genome Institute"/>
            <person name="Walker A.K."/>
            <person name="Frasz S.L."/>
            <person name="Seifert K.A."/>
            <person name="Miller J.D."/>
            <person name="Mondo S.J."/>
            <person name="Labutti K."/>
            <person name="Lipzen A."/>
            <person name="Dockter R."/>
            <person name="Kennedy M."/>
            <person name="Grigoriev I.V."/>
            <person name="Spatafora J.W."/>
        </authorList>
    </citation>
    <scope>NUCLEOTIDE SEQUENCE [LARGE SCALE GENOMIC DNA]</scope>
    <source>
        <strain evidence="4 5">CBS 120377</strain>
    </source>
</reference>
<proteinExistence type="predicted"/>
<dbReference type="InParanoid" id="A0A194XA95"/>
<dbReference type="PANTHER" id="PTHR35910:SF6">
    <property type="entry name" value="2EXR DOMAIN-CONTAINING PROTEIN"/>
    <property type="match status" value="1"/>
</dbReference>
<protein>
    <recommendedName>
        <fullName evidence="3">2EXR domain-containing protein</fullName>
    </recommendedName>
</protein>
<evidence type="ECO:0000313" key="4">
    <source>
        <dbReference type="EMBL" id="KUJ17093.1"/>
    </source>
</evidence>
<sequence>MISPWNDPRNRLLELCCIEERLRAAYDCLCWIMWASDDEIDVSIALNELAGKRKREDDASNTDNESLPPAKISKASRESSPLQCPETPRLTPRETKFPESRQQLTRESLQIVRDRLSSLTRKNNEIKDSIQSLRTAVIDDLFSHMKIRQIAIGQLGRDDLDDDMRQLCTGALESRRDEIHTKQRELTTIEELLGGHKAVLEFADSAYEELEQNIQVLDRALSLENSATVLSLFDFPHLSALAKLTGGTTPFWSPPPEPAKARRRTHSFPQFAKLPPEIRLQIWQSALPNPRIITHNPRHNRNLALLAVNRESRAAILTKLTRLLSPTFETSKTDTKVIYVDLKNDTIIRDLANPEGEDAFDLEPTDFNLVCYRLFIGLAKVKHLALAFDILHSNGGQLFAPLQSCCPELENLILFPSSMVEGGPLKLPKQSSHHRLKFIDIDSNVIDYVFQRREQLSDRNLKRKALRGIAILITLYDHAQQYRAVFPEYIEQYGRSWTPSIRVCLVVKWNEKYRAWQTRYLEGDKYSKGYRGKDGKLYRGFVESDMMCGEDGEVLSRYDGIAEMFGRLEI</sequence>